<keyword evidence="5" id="KW-0539">Nucleus</keyword>
<evidence type="ECO:0000259" key="8">
    <source>
        <dbReference type="Pfam" id="PF13324"/>
    </source>
</evidence>
<evidence type="ECO:0000256" key="4">
    <source>
        <dbReference type="ARBA" id="ARBA00022490"/>
    </source>
</evidence>
<accession>A0ABP1DB62</accession>
<evidence type="ECO:0000256" key="2">
    <source>
        <dbReference type="ARBA" id="ARBA00004496"/>
    </source>
</evidence>
<dbReference type="InterPro" id="IPR049317">
    <property type="entry name" value="GCIP-like_N"/>
</dbReference>
<dbReference type="PANTHER" id="PTHR15492">
    <property type="entry name" value="CYCLIN D1-BINDING PROTEIN 1"/>
    <property type="match status" value="1"/>
</dbReference>
<feature type="domain" description="Cyclin-D1-binding protein 1-like N-terminal" evidence="8">
    <location>
        <begin position="48"/>
        <end position="196"/>
    </location>
</feature>
<dbReference type="PANTHER" id="PTHR15492:SF1">
    <property type="entry name" value="CYCLIN-D1-BINDING PROTEIN 1"/>
    <property type="match status" value="1"/>
</dbReference>
<dbReference type="InterPro" id="IPR026907">
    <property type="entry name" value="GCIP-like"/>
</dbReference>
<dbReference type="Pfam" id="PF20936">
    <property type="entry name" value="GCIP_C"/>
    <property type="match status" value="1"/>
</dbReference>
<sequence>MSDRQKVLVILALLSETCTANITPLEQAPSSSSSSSPHSLTVLRKDFLSLLTLVYTSSTKVALTLRPSEPAYTAALTPIRDLATHISSLTTCATLFDAHGITLAKEVRRSAQDVCEAARALSQTFVTITENADRGSSSSGGGSEDYLIRTGAIHELVEKIKGSLPDDNIAAVRKRYSVDVDMLEDSLKEVAEMIEDAGGDDEGFEDEDIDDFDDAFDELGLGSTKKLSTVEVERIKKIQPLLRMSALLHKRIMLDLLKKGQTYSSEFSRRADSLLDMSNTLLLAHEEIVAVLYAPQKLPAISESLAELVTAVKRVQDTLLNQELLPPPRPVDGVASLEQTLAAVSISKSETPKKERDVRKWFDTCFEQMFKLSKTLHDGVAFEPDTVST</sequence>
<dbReference type="Gene3D" id="1.20.1410.10">
    <property type="entry name" value="I/LWEQ domain"/>
    <property type="match status" value="1"/>
</dbReference>
<evidence type="ECO:0000313" key="10">
    <source>
        <dbReference type="EMBL" id="CAL1705071.1"/>
    </source>
</evidence>
<dbReference type="Pfam" id="PF13324">
    <property type="entry name" value="GCIP_N"/>
    <property type="match status" value="1"/>
</dbReference>
<keyword evidence="11" id="KW-1185">Reference proteome</keyword>
<dbReference type="EMBL" id="OZ037946">
    <property type="protein sequence ID" value="CAL1705071.1"/>
    <property type="molecule type" value="Genomic_DNA"/>
</dbReference>
<evidence type="ECO:0000256" key="3">
    <source>
        <dbReference type="ARBA" id="ARBA00008940"/>
    </source>
</evidence>
<keyword evidence="7" id="KW-0732">Signal</keyword>
<evidence type="ECO:0000256" key="6">
    <source>
        <dbReference type="ARBA" id="ARBA00023306"/>
    </source>
</evidence>
<evidence type="ECO:0000256" key="7">
    <source>
        <dbReference type="SAM" id="SignalP"/>
    </source>
</evidence>
<organism evidence="10 11">
    <name type="scientific">Somion occarium</name>
    <dbReference type="NCBI Taxonomy" id="3059160"/>
    <lineage>
        <taxon>Eukaryota</taxon>
        <taxon>Fungi</taxon>
        <taxon>Dikarya</taxon>
        <taxon>Basidiomycota</taxon>
        <taxon>Agaricomycotina</taxon>
        <taxon>Agaricomycetes</taxon>
        <taxon>Polyporales</taxon>
        <taxon>Cerrenaceae</taxon>
        <taxon>Somion</taxon>
    </lineage>
</organism>
<feature type="chain" id="PRO_5045234419" evidence="7">
    <location>
        <begin position="21"/>
        <end position="389"/>
    </location>
</feature>
<gene>
    <name evidence="10" type="ORF">GFSPODELE1_LOCUS5263</name>
</gene>
<name>A0ABP1DB62_9APHY</name>
<evidence type="ECO:0000259" key="9">
    <source>
        <dbReference type="Pfam" id="PF20936"/>
    </source>
</evidence>
<keyword evidence="4" id="KW-0963">Cytoplasm</keyword>
<protein>
    <submittedName>
        <fullName evidence="10">Uncharacterized protein</fullName>
    </submittedName>
</protein>
<evidence type="ECO:0000256" key="1">
    <source>
        <dbReference type="ARBA" id="ARBA00004123"/>
    </source>
</evidence>
<feature type="signal peptide" evidence="7">
    <location>
        <begin position="1"/>
        <end position="20"/>
    </location>
</feature>
<reference evidence="11" key="1">
    <citation type="submission" date="2024-04" db="EMBL/GenBank/DDBJ databases">
        <authorList>
            <person name="Shaw F."/>
            <person name="Minotto A."/>
        </authorList>
    </citation>
    <scope>NUCLEOTIDE SEQUENCE [LARGE SCALE GENOMIC DNA]</scope>
</reference>
<feature type="domain" description="Cyclin-D1-binding protein 1-like C-terminal" evidence="9">
    <location>
        <begin position="213"/>
        <end position="316"/>
    </location>
</feature>
<proteinExistence type="inferred from homology"/>
<dbReference type="Proteomes" id="UP001497453">
    <property type="component" value="Chromosome 3"/>
</dbReference>
<dbReference type="InterPro" id="IPR049318">
    <property type="entry name" value="GCIP_C"/>
</dbReference>
<comment type="subcellular location">
    <subcellularLocation>
        <location evidence="2">Cytoplasm</location>
    </subcellularLocation>
    <subcellularLocation>
        <location evidence="1">Nucleus</location>
    </subcellularLocation>
</comment>
<keyword evidence="6" id="KW-0131">Cell cycle</keyword>
<evidence type="ECO:0000313" key="11">
    <source>
        <dbReference type="Proteomes" id="UP001497453"/>
    </source>
</evidence>
<evidence type="ECO:0000256" key="5">
    <source>
        <dbReference type="ARBA" id="ARBA00023242"/>
    </source>
</evidence>
<comment type="similarity">
    <text evidence="3">Belongs to the CCNDBP1 family.</text>
</comment>